<dbReference type="EMBL" id="CP044205">
    <property type="protein sequence ID" value="QFY42661.1"/>
    <property type="molecule type" value="Genomic_DNA"/>
</dbReference>
<comment type="subcellular location">
    <subcellularLocation>
        <location evidence="4">Cytoplasm</location>
    </subcellularLocation>
</comment>
<keyword evidence="2 4" id="KW-0378">Hydrolase</keyword>
<dbReference type="EC" id="3.6.1.9" evidence="4"/>
<dbReference type="PANTHER" id="PTHR43213:SF5">
    <property type="entry name" value="BIFUNCTIONAL DTTP_UTP PYROPHOSPHATASE_METHYLTRANSFERASE PROTEIN-RELATED"/>
    <property type="match status" value="1"/>
</dbReference>
<evidence type="ECO:0000256" key="1">
    <source>
        <dbReference type="ARBA" id="ARBA00001968"/>
    </source>
</evidence>
<dbReference type="AlphaFoldDB" id="A0A5Q0BKB1"/>
<evidence type="ECO:0000256" key="4">
    <source>
        <dbReference type="HAMAP-Rule" id="MF_00528"/>
    </source>
</evidence>
<dbReference type="GO" id="GO:0047429">
    <property type="term" value="F:nucleoside triphosphate diphosphatase activity"/>
    <property type="evidence" value="ECO:0007669"/>
    <property type="project" value="UniProtKB-EC"/>
</dbReference>
<feature type="site" description="Important for substrate specificity" evidence="4">
    <location>
        <position position="74"/>
    </location>
</feature>
<dbReference type="CDD" id="cd00555">
    <property type="entry name" value="Maf"/>
    <property type="match status" value="1"/>
</dbReference>
<dbReference type="InterPro" id="IPR029001">
    <property type="entry name" value="ITPase-like_fam"/>
</dbReference>
<dbReference type="Proteomes" id="UP000325755">
    <property type="component" value="Chromosome"/>
</dbReference>
<evidence type="ECO:0000256" key="3">
    <source>
        <dbReference type="ARBA" id="ARBA00023080"/>
    </source>
</evidence>
<dbReference type="KEGG" id="mmob:F6R98_08515"/>
<keyword evidence="4" id="KW-0963">Cytoplasm</keyword>
<dbReference type="GO" id="GO:0005737">
    <property type="term" value="C:cytoplasm"/>
    <property type="evidence" value="ECO:0007669"/>
    <property type="project" value="UniProtKB-SubCell"/>
</dbReference>
<dbReference type="HAMAP" id="MF_00528">
    <property type="entry name" value="Maf"/>
    <property type="match status" value="1"/>
</dbReference>
<feature type="site" description="Important for substrate specificity" evidence="4">
    <location>
        <position position="156"/>
    </location>
</feature>
<feature type="site" description="Important for substrate specificity" evidence="4">
    <location>
        <position position="15"/>
    </location>
</feature>
<dbReference type="PANTHER" id="PTHR43213">
    <property type="entry name" value="BIFUNCTIONAL DTTP/UTP PYROPHOSPHATASE/METHYLTRANSFERASE PROTEIN-RELATED"/>
    <property type="match status" value="1"/>
</dbReference>
<feature type="active site" description="Proton acceptor" evidence="4">
    <location>
        <position position="73"/>
    </location>
</feature>
<accession>A0A5Q0BKB1</accession>
<dbReference type="InParanoid" id="A0A5Q0BKB1"/>
<keyword evidence="6" id="KW-1185">Reference proteome</keyword>
<comment type="similarity">
    <text evidence="4">Belongs to the Maf family. YhdE subfamily.</text>
</comment>
<dbReference type="FunCoup" id="A0A5Q0BKB1">
    <property type="interactions" value="331"/>
</dbReference>
<comment type="caution">
    <text evidence="4">Lacks conserved residue(s) required for the propagation of feature annotation.</text>
</comment>
<organism evidence="5 6">
    <name type="scientific">Candidatus Methylospira mobilis</name>
    <dbReference type="NCBI Taxonomy" id="1808979"/>
    <lineage>
        <taxon>Bacteria</taxon>
        <taxon>Pseudomonadati</taxon>
        <taxon>Pseudomonadota</taxon>
        <taxon>Gammaproteobacteria</taxon>
        <taxon>Methylococcales</taxon>
        <taxon>Methylococcaceae</taxon>
        <taxon>Candidatus Methylospira</taxon>
    </lineage>
</organism>
<reference evidence="5 6" key="1">
    <citation type="submission" date="2019-09" db="EMBL/GenBank/DDBJ databases">
        <title>Ecophysiology of the spiral-shaped methanotroph Methylospira mobilis as revealed by the complete genome sequence.</title>
        <authorList>
            <person name="Oshkin I.Y."/>
            <person name="Dedysh S.N."/>
            <person name="Miroshnikov K."/>
            <person name="Danilova O.V."/>
            <person name="Hakobyan A."/>
            <person name="Liesack W."/>
        </authorList>
    </citation>
    <scope>NUCLEOTIDE SEQUENCE [LARGE SCALE GENOMIC DNA]</scope>
    <source>
        <strain evidence="5 6">Shm1</strain>
    </source>
</reference>
<dbReference type="RefSeq" id="WP_153248656.1">
    <property type="nucleotide sequence ID" value="NZ_CP044205.1"/>
</dbReference>
<protein>
    <recommendedName>
        <fullName evidence="4">dTTP/UTP pyrophosphatase</fullName>
        <shortName evidence="4">dTTPase/UTPase</shortName>
        <ecNumber evidence="4">3.6.1.9</ecNumber>
    </recommendedName>
    <alternativeName>
        <fullName evidence="4">Nucleoside triphosphate pyrophosphatase</fullName>
    </alternativeName>
    <alternativeName>
        <fullName evidence="4">Nucleotide pyrophosphatase</fullName>
        <shortName evidence="4">Nucleotide PPase</shortName>
    </alternativeName>
</protein>
<name>A0A5Q0BKB1_9GAMM</name>
<dbReference type="PIRSF" id="PIRSF006305">
    <property type="entry name" value="Maf"/>
    <property type="match status" value="1"/>
</dbReference>
<sequence>MSFPPVLILASTSPRRKALLEQIGVRHVVCPVAIDETPCPNEIASVYVQRMAADKAKAAHMPELMHVPVLAADTAVILNGNILGKPRDYDEACTMLQALSGCKHLVMTAIMLRAQDWQRQALSCTEITFNRLTSKEIEAYCRTDEPYDKAGGYGIQGMAAAFVSSISGSYSGVVGLPLFETAQLLTRAGVRWGLAT</sequence>
<dbReference type="NCBIfam" id="TIGR00172">
    <property type="entry name" value="maf"/>
    <property type="match status" value="1"/>
</dbReference>
<comment type="function">
    <text evidence="4">Nucleoside triphosphate pyrophosphatase that hydrolyzes dTTP and UTP. May have a dual role in cell division arrest and in preventing the incorporation of modified nucleotides into cellular nucleic acids.</text>
</comment>
<dbReference type="SUPFAM" id="SSF52972">
    <property type="entry name" value="ITPase-like"/>
    <property type="match status" value="1"/>
</dbReference>
<dbReference type="Gene3D" id="3.90.950.10">
    <property type="match status" value="1"/>
</dbReference>
<comment type="catalytic activity">
    <reaction evidence="4">
        <text>UTP + H2O = UMP + diphosphate + H(+)</text>
        <dbReference type="Rhea" id="RHEA:29395"/>
        <dbReference type="ChEBI" id="CHEBI:15377"/>
        <dbReference type="ChEBI" id="CHEBI:15378"/>
        <dbReference type="ChEBI" id="CHEBI:33019"/>
        <dbReference type="ChEBI" id="CHEBI:46398"/>
        <dbReference type="ChEBI" id="CHEBI:57865"/>
        <dbReference type="EC" id="3.6.1.9"/>
    </reaction>
</comment>
<gene>
    <name evidence="5" type="ORF">F6R98_08515</name>
</gene>
<proteinExistence type="inferred from homology"/>
<dbReference type="InterPro" id="IPR003697">
    <property type="entry name" value="Maf-like"/>
</dbReference>
<keyword evidence="3 4" id="KW-0546">Nucleotide metabolism</keyword>
<evidence type="ECO:0000313" key="5">
    <source>
        <dbReference type="EMBL" id="QFY42661.1"/>
    </source>
</evidence>
<dbReference type="OrthoDB" id="9807767at2"/>
<dbReference type="GO" id="GO:0009117">
    <property type="term" value="P:nucleotide metabolic process"/>
    <property type="evidence" value="ECO:0007669"/>
    <property type="project" value="UniProtKB-KW"/>
</dbReference>
<evidence type="ECO:0000313" key="6">
    <source>
        <dbReference type="Proteomes" id="UP000325755"/>
    </source>
</evidence>
<evidence type="ECO:0000256" key="2">
    <source>
        <dbReference type="ARBA" id="ARBA00022801"/>
    </source>
</evidence>
<dbReference type="Pfam" id="PF02545">
    <property type="entry name" value="Maf"/>
    <property type="match status" value="1"/>
</dbReference>
<comment type="catalytic activity">
    <reaction evidence="4">
        <text>dTTP + H2O = dTMP + diphosphate + H(+)</text>
        <dbReference type="Rhea" id="RHEA:28534"/>
        <dbReference type="ChEBI" id="CHEBI:15377"/>
        <dbReference type="ChEBI" id="CHEBI:15378"/>
        <dbReference type="ChEBI" id="CHEBI:33019"/>
        <dbReference type="ChEBI" id="CHEBI:37568"/>
        <dbReference type="ChEBI" id="CHEBI:63528"/>
        <dbReference type="EC" id="3.6.1.9"/>
    </reaction>
</comment>
<comment type="cofactor">
    <cofactor evidence="1 4">
        <name>a divalent metal cation</name>
        <dbReference type="ChEBI" id="CHEBI:60240"/>
    </cofactor>
</comment>